<accession>A0A4V3RR13</accession>
<dbReference type="GO" id="GO:0007059">
    <property type="term" value="P:chromosome segregation"/>
    <property type="evidence" value="ECO:0007669"/>
    <property type="project" value="UniProtKB-UniRule"/>
</dbReference>
<dbReference type="Gene3D" id="3.40.50.300">
    <property type="entry name" value="P-loop containing nucleotide triphosphate hydrolases"/>
    <property type="match status" value="2"/>
</dbReference>
<evidence type="ECO:0000256" key="7">
    <source>
        <dbReference type="SAM" id="MobiDB-lite"/>
    </source>
</evidence>
<evidence type="ECO:0000256" key="5">
    <source>
        <dbReference type="ARBA" id="ARBA00023125"/>
    </source>
</evidence>
<keyword evidence="4 6" id="KW-0175">Coiled coil</keyword>
<proteinExistence type="inferred from homology"/>
<dbReference type="RefSeq" id="WP_136012853.1">
    <property type="nucleotide sequence ID" value="NZ_SRYE01000004.1"/>
</dbReference>
<evidence type="ECO:0000313" key="10">
    <source>
        <dbReference type="Proteomes" id="UP000310263"/>
    </source>
</evidence>
<evidence type="ECO:0000256" key="4">
    <source>
        <dbReference type="ARBA" id="ARBA00023054"/>
    </source>
</evidence>
<dbReference type="EMBL" id="SRYE01000004">
    <property type="protein sequence ID" value="TGY61720.1"/>
    <property type="molecule type" value="Genomic_DNA"/>
</dbReference>
<feature type="domain" description="RecF/RecN/SMC N-terminal" evidence="8">
    <location>
        <begin position="2"/>
        <end position="1171"/>
    </location>
</feature>
<dbReference type="Proteomes" id="UP000310263">
    <property type="component" value="Unassembled WGS sequence"/>
</dbReference>
<evidence type="ECO:0000259" key="8">
    <source>
        <dbReference type="Pfam" id="PF02463"/>
    </source>
</evidence>
<organism evidence="9 10">
    <name type="scientific">Muricaecibacterium torontonense</name>
    <dbReference type="NCBI Taxonomy" id="3032871"/>
    <lineage>
        <taxon>Bacteria</taxon>
        <taxon>Bacillati</taxon>
        <taxon>Actinomycetota</taxon>
        <taxon>Coriobacteriia</taxon>
        <taxon>Coriobacteriales</taxon>
        <taxon>Atopobiaceae</taxon>
        <taxon>Muricaecibacterium</taxon>
    </lineage>
</organism>
<evidence type="ECO:0000256" key="6">
    <source>
        <dbReference type="HAMAP-Rule" id="MF_01894"/>
    </source>
</evidence>
<dbReference type="GO" id="GO:0005737">
    <property type="term" value="C:cytoplasm"/>
    <property type="evidence" value="ECO:0007669"/>
    <property type="project" value="UniProtKB-SubCell"/>
</dbReference>
<dbReference type="AlphaFoldDB" id="A0A4V3RR13"/>
<feature type="compositionally biased region" description="Basic and acidic residues" evidence="7">
    <location>
        <begin position="455"/>
        <end position="465"/>
    </location>
</feature>
<comment type="function">
    <text evidence="6">Required for chromosome condensation and partitioning.</text>
</comment>
<evidence type="ECO:0000256" key="2">
    <source>
        <dbReference type="ARBA" id="ARBA00022741"/>
    </source>
</evidence>
<protein>
    <recommendedName>
        <fullName evidence="6">Chromosome partition protein Smc</fullName>
    </recommendedName>
</protein>
<comment type="domain">
    <text evidence="6">Contains large globular domains required for ATP hydrolysis at each terminus and a third globular domain forming a flexible hinge near the middle of the molecule. These domains are separated by coiled-coil structures.</text>
</comment>
<comment type="similarity">
    <text evidence="6">Belongs to the SMC family.</text>
</comment>
<dbReference type="GO" id="GO:0005524">
    <property type="term" value="F:ATP binding"/>
    <property type="evidence" value="ECO:0007669"/>
    <property type="project" value="UniProtKB-UniRule"/>
</dbReference>
<dbReference type="FunFam" id="3.40.50.300:FF:000984">
    <property type="entry name" value="Chromosome partition protein Smc"/>
    <property type="match status" value="1"/>
</dbReference>
<dbReference type="InterPro" id="IPR024704">
    <property type="entry name" value="SMC"/>
</dbReference>
<feature type="coiled-coil region" evidence="6">
    <location>
        <begin position="883"/>
        <end position="938"/>
    </location>
</feature>
<keyword evidence="1 6" id="KW-0963">Cytoplasm</keyword>
<dbReference type="InterPro" id="IPR003395">
    <property type="entry name" value="RecF/RecN/SMC_N"/>
</dbReference>
<dbReference type="GO" id="GO:0006260">
    <property type="term" value="P:DNA replication"/>
    <property type="evidence" value="ECO:0007669"/>
    <property type="project" value="UniProtKB-UniRule"/>
</dbReference>
<keyword evidence="10" id="KW-1185">Reference proteome</keyword>
<keyword evidence="2 6" id="KW-0547">Nucleotide-binding</keyword>
<evidence type="ECO:0000256" key="1">
    <source>
        <dbReference type="ARBA" id="ARBA00022490"/>
    </source>
</evidence>
<keyword evidence="3 6" id="KW-0067">ATP-binding</keyword>
<dbReference type="GO" id="GO:0016887">
    <property type="term" value="F:ATP hydrolysis activity"/>
    <property type="evidence" value="ECO:0007669"/>
    <property type="project" value="InterPro"/>
</dbReference>
<comment type="caution">
    <text evidence="9">The sequence shown here is derived from an EMBL/GenBank/DDBJ whole genome shotgun (WGS) entry which is preliminary data.</text>
</comment>
<sequence length="1188" mass="129711">MYLKSLTLKGFKSFADRSLLSFDPGLNVVVGPNGSGKSNVSDAILWVLGEQSAKQLRGQAMEDVIFSGSSVRPAVGVAEVTLVLDNSAHELPVDFDEVAVTRRMYRSGESEYLINSSPSRLMDIQDILHDSGLGKDTHSIISQGKLDSVLNSRPEDLRPLVEEAAGISKHRRRKERSTRKLKAMEESVRRARDLDREMRRRLRPLERQVDKAQRYADLESERQRLETLLAVDDLRRLQAEWQALGSQRAEAEAAVELARYRSEEKAKNLEKLQSLLEQKGLFVGDLGEQRRRVQDQLGRLRSDMGLLEEKGRNMVARLSDTRMNLSSLDRRHDAAFATLAEAQQDLQEAKGRHQLLSGELESLAPAAKKAAQDLADLDSQAAQLVADQRIAQRASDEAVLARARLQEQVANAKAEDDLFAQRMDAISETLEASEAELTSLRASLIEHTRAIEEARDDVSAAEKHQASSSRALSEARAAQDKTQGALREAQASLKALKSVATPVAATSRMARIQEDAALKALAAHTVASELHLCPSLEKAAEGYLAAGLQDIVASTPQDAQALISCALAAAKASGDVTVQVAPTDGGDAPKAPACMPASGAAPFLEEMASQGLKAGRLEGRLFSAVAVVEDARRVLEAHLAEPRWSYVSRDGAVVAGTDGRVRVGLPAGTDRGALERNRRIHELEDSLPQLEEAQKEASAAVAAARQATDEACRATEAAKSQLSSFIGEESSLRREVARLEQSQQRSQAELKAVSERRAKAAEKTADATPRIAELDSQIKVAEAQLDQLASQIAEAEERRRDLAAAEAEARANANERSLELATMDERIRHLSVTVDSMGRELESLERQRVAAVESTRSLEVLRLRIDPLHERYEAIHERVLQWAERLRDTASLAEADSDSLKRTINDAKAESAAAAKELEEANSALNALLVEAGKLEVQVQTAVEAVRAAGSMPIEEALELPAPEDRAADEAALARTKSAIEHLGPVNQVAMEEYRELKERADYIAAQLADLESAKGALDKITSAIDRKMRRAFLETFATVNGFFEEIFSMLFPGGTAHLELTDPDHPDQTGIEIVAQPKGKRIPKLALMSGGEKSLTALALLFAVYRTRTVPFYVFDEVEAALDDSNLGKLLGAIEVLKESTQLIVISHQRRTMEQADVLYGVSMQADGVSRVVSQRLDQRTGKVVDV</sequence>
<evidence type="ECO:0000313" key="9">
    <source>
        <dbReference type="EMBL" id="TGY61720.1"/>
    </source>
</evidence>
<comment type="subcellular location">
    <subcellularLocation>
        <location evidence="6">Cytoplasm</location>
    </subcellularLocation>
</comment>
<feature type="coiled-coil region" evidence="6">
    <location>
        <begin position="167"/>
        <end position="194"/>
    </location>
</feature>
<feature type="coiled-coil region" evidence="6">
    <location>
        <begin position="680"/>
        <end position="847"/>
    </location>
</feature>
<evidence type="ECO:0000256" key="3">
    <source>
        <dbReference type="ARBA" id="ARBA00022840"/>
    </source>
</evidence>
<dbReference type="Pfam" id="PF02463">
    <property type="entry name" value="SMC_N"/>
    <property type="match status" value="1"/>
</dbReference>
<dbReference type="InterPro" id="IPR011890">
    <property type="entry name" value="SMC_prok"/>
</dbReference>
<dbReference type="GO" id="GO:0007062">
    <property type="term" value="P:sister chromatid cohesion"/>
    <property type="evidence" value="ECO:0007669"/>
    <property type="project" value="InterPro"/>
</dbReference>
<dbReference type="InterPro" id="IPR027417">
    <property type="entry name" value="P-loop_NTPase"/>
</dbReference>
<keyword evidence="5 6" id="KW-0238">DNA-binding</keyword>
<dbReference type="HAMAP" id="MF_01894">
    <property type="entry name" value="Smc_prok"/>
    <property type="match status" value="1"/>
</dbReference>
<dbReference type="PIRSF" id="PIRSF005719">
    <property type="entry name" value="SMC"/>
    <property type="match status" value="1"/>
</dbReference>
<dbReference type="OrthoDB" id="9808768at2"/>
<dbReference type="NCBIfam" id="TIGR02168">
    <property type="entry name" value="SMC_prok_B"/>
    <property type="match status" value="1"/>
</dbReference>
<comment type="subunit">
    <text evidence="6">Homodimer.</text>
</comment>
<dbReference type="SUPFAM" id="SSF52540">
    <property type="entry name" value="P-loop containing nucleoside triphosphate hydrolases"/>
    <property type="match status" value="1"/>
</dbReference>
<feature type="compositionally biased region" description="Low complexity" evidence="7">
    <location>
        <begin position="466"/>
        <end position="476"/>
    </location>
</feature>
<name>A0A4V3RR13_9ACTN</name>
<dbReference type="PANTHER" id="PTHR43977">
    <property type="entry name" value="STRUCTURAL MAINTENANCE OF CHROMOSOMES PROTEIN 3"/>
    <property type="match status" value="1"/>
</dbReference>
<feature type="region of interest" description="Disordered" evidence="7">
    <location>
        <begin position="455"/>
        <end position="484"/>
    </location>
</feature>
<feature type="binding site" evidence="6">
    <location>
        <begin position="32"/>
        <end position="39"/>
    </location>
    <ligand>
        <name>ATP</name>
        <dbReference type="ChEBI" id="CHEBI:30616"/>
    </ligand>
</feature>
<dbReference type="GO" id="GO:0003677">
    <property type="term" value="F:DNA binding"/>
    <property type="evidence" value="ECO:0007669"/>
    <property type="project" value="UniProtKB-UniRule"/>
</dbReference>
<reference evidence="9 10" key="1">
    <citation type="submission" date="2019-04" db="EMBL/GenBank/DDBJ databases">
        <title>Microbes associate with the intestines of laboratory mice.</title>
        <authorList>
            <person name="Navarre W."/>
            <person name="Wong E."/>
            <person name="Huang K."/>
            <person name="Tropini C."/>
            <person name="Ng K."/>
            <person name="Yu B."/>
        </authorList>
    </citation>
    <scope>NUCLEOTIDE SEQUENCE [LARGE SCALE GENOMIC DNA]</scope>
    <source>
        <strain evidence="9 10">NM07_P-09</strain>
    </source>
</reference>
<dbReference type="GO" id="GO:0030261">
    <property type="term" value="P:chromosome condensation"/>
    <property type="evidence" value="ECO:0007669"/>
    <property type="project" value="InterPro"/>
</dbReference>
<gene>
    <name evidence="6 9" type="primary">smc</name>
    <name evidence="9" type="ORF">E5334_06860</name>
</gene>